<keyword evidence="1" id="KW-0472">Membrane</keyword>
<dbReference type="Proteomes" id="UP000824192">
    <property type="component" value="Unassembled WGS sequence"/>
</dbReference>
<feature type="transmembrane region" description="Helical" evidence="1">
    <location>
        <begin position="12"/>
        <end position="32"/>
    </location>
</feature>
<dbReference type="Pfam" id="PF14221">
    <property type="entry name" value="DUF4330"/>
    <property type="match status" value="1"/>
</dbReference>
<dbReference type="InterPro" id="IPR025480">
    <property type="entry name" value="DUF4330"/>
</dbReference>
<gene>
    <name evidence="2" type="ORF">H9868_04580</name>
</gene>
<reference evidence="2" key="2">
    <citation type="submission" date="2021-04" db="EMBL/GenBank/DDBJ databases">
        <authorList>
            <person name="Gilroy R."/>
        </authorList>
    </citation>
    <scope>NUCLEOTIDE SEQUENCE</scope>
    <source>
        <strain evidence="2">ChiGjej6B6-1540</strain>
    </source>
</reference>
<reference evidence="2" key="1">
    <citation type="journal article" date="2021" name="PeerJ">
        <title>Extensive microbial diversity within the chicken gut microbiome revealed by metagenomics and culture.</title>
        <authorList>
            <person name="Gilroy R."/>
            <person name="Ravi A."/>
            <person name="Getino M."/>
            <person name="Pursley I."/>
            <person name="Horton D.L."/>
            <person name="Alikhan N.F."/>
            <person name="Baker D."/>
            <person name="Gharbi K."/>
            <person name="Hall N."/>
            <person name="Watson M."/>
            <person name="Adriaenssens E.M."/>
            <person name="Foster-Nyarko E."/>
            <person name="Jarju S."/>
            <person name="Secka A."/>
            <person name="Antonio M."/>
            <person name="Oren A."/>
            <person name="Chaudhuri R.R."/>
            <person name="La Ragione R."/>
            <person name="Hildebrand F."/>
            <person name="Pallen M.J."/>
        </authorList>
    </citation>
    <scope>NUCLEOTIDE SEQUENCE</scope>
    <source>
        <strain evidence="2">ChiGjej6B6-1540</strain>
    </source>
</reference>
<keyword evidence="1" id="KW-1133">Transmembrane helix</keyword>
<protein>
    <submittedName>
        <fullName evidence="2">DUF4330 domain-containing protein</fullName>
    </submittedName>
</protein>
<dbReference type="EMBL" id="DXGA01000099">
    <property type="protein sequence ID" value="HIW93800.1"/>
    <property type="molecule type" value="Genomic_DNA"/>
</dbReference>
<dbReference type="AlphaFoldDB" id="A0A9D1RUJ2"/>
<evidence type="ECO:0000313" key="2">
    <source>
        <dbReference type="EMBL" id="HIW93800.1"/>
    </source>
</evidence>
<keyword evidence="1" id="KW-0812">Transmembrane</keyword>
<organism evidence="2 3">
    <name type="scientific">Candidatus Flavonifractor merdipullorum</name>
    <dbReference type="NCBI Taxonomy" id="2838590"/>
    <lineage>
        <taxon>Bacteria</taxon>
        <taxon>Bacillati</taxon>
        <taxon>Bacillota</taxon>
        <taxon>Clostridia</taxon>
        <taxon>Eubacteriales</taxon>
        <taxon>Oscillospiraceae</taxon>
        <taxon>Flavonifractor</taxon>
    </lineage>
</organism>
<evidence type="ECO:0000313" key="3">
    <source>
        <dbReference type="Proteomes" id="UP000824192"/>
    </source>
</evidence>
<name>A0A9D1RUJ2_9FIRM</name>
<sequence length="173" mass="18236">MLDEKGRLFGKINIIDLLVVLLVLVVAAVVAIKLLGGGDGLPGAEGTSTHLTYTVEVDGVKPEVYENLKGYVEQEGGDQLMASGDMLNAYVTGVTAAPHDEGVSVNTTNGTLVLPTEEGLLDLTFTIESEVVNAVTNEVGTQEVRIGKTHTVKTVHFELVNGVITDCQWGAGE</sequence>
<comment type="caution">
    <text evidence="2">The sequence shown here is derived from an EMBL/GenBank/DDBJ whole genome shotgun (WGS) entry which is preliminary data.</text>
</comment>
<proteinExistence type="predicted"/>
<evidence type="ECO:0000256" key="1">
    <source>
        <dbReference type="SAM" id="Phobius"/>
    </source>
</evidence>
<accession>A0A9D1RUJ2</accession>